<dbReference type="SUPFAM" id="SSF101690">
    <property type="entry name" value="PAZ domain"/>
    <property type="match status" value="1"/>
</dbReference>
<keyword evidence="3" id="KW-1185">Reference proteome</keyword>
<gene>
    <name evidence="2" type="ORF">FRX31_015346</name>
</gene>
<evidence type="ECO:0000313" key="3">
    <source>
        <dbReference type="Proteomes" id="UP000554482"/>
    </source>
</evidence>
<sequence>MKCQTMCRLWNSFYMGLEILDHHGRKTHGGAGLHEQIRRINRKRKRWRWLCNISLQNFKVTGMIPVKSSRTATISRVAKSSYTCPALLMMSSCFGKASTLLVVFLIRMDVLKNNNTTTVMISVTITPEVVSRGVNRAVMKDLVSLYPHSDLGGLQPVYDGLKGENLNSRFPTPMLLELINTTYNNFYLEDRGMHHKKHAIQVLDIVLREKPSNDYTVVGRSFFSLKLGTKSDAGNGLECWRGYYQCLLPYPNGIFS</sequence>
<name>A0A7J6WDS8_THATH</name>
<dbReference type="Pfam" id="PF08699">
    <property type="entry name" value="ArgoL1"/>
    <property type="match status" value="1"/>
</dbReference>
<dbReference type="InterPro" id="IPR014811">
    <property type="entry name" value="ArgoL1"/>
</dbReference>
<proteinExistence type="predicted"/>
<dbReference type="AlphaFoldDB" id="A0A7J6WDS8"/>
<protein>
    <submittedName>
        <fullName evidence="2">Argonaute</fullName>
    </submittedName>
</protein>
<evidence type="ECO:0000313" key="2">
    <source>
        <dbReference type="EMBL" id="KAF5195067.1"/>
    </source>
</evidence>
<dbReference type="Proteomes" id="UP000554482">
    <property type="component" value="Unassembled WGS sequence"/>
</dbReference>
<dbReference type="OrthoDB" id="1938994at2759"/>
<reference evidence="2 3" key="1">
    <citation type="submission" date="2020-06" db="EMBL/GenBank/DDBJ databases">
        <title>Transcriptomic and genomic resources for Thalictrum thalictroides and T. hernandezii: Facilitating candidate gene discovery in an emerging model plant lineage.</title>
        <authorList>
            <person name="Arias T."/>
            <person name="Riano-Pachon D.M."/>
            <person name="Di Stilio V.S."/>
        </authorList>
    </citation>
    <scope>NUCLEOTIDE SEQUENCE [LARGE SCALE GENOMIC DNA]</scope>
    <source>
        <strain evidence="3">cv. WT478/WT964</strain>
        <tissue evidence="2">Leaves</tissue>
    </source>
</reference>
<dbReference type="PANTHER" id="PTHR22891">
    <property type="entry name" value="EUKARYOTIC TRANSLATION INITIATION FACTOR 2C"/>
    <property type="match status" value="1"/>
</dbReference>
<evidence type="ECO:0000259" key="1">
    <source>
        <dbReference type="Pfam" id="PF08699"/>
    </source>
</evidence>
<organism evidence="2 3">
    <name type="scientific">Thalictrum thalictroides</name>
    <name type="common">Rue-anemone</name>
    <name type="synonym">Anemone thalictroides</name>
    <dbReference type="NCBI Taxonomy" id="46969"/>
    <lineage>
        <taxon>Eukaryota</taxon>
        <taxon>Viridiplantae</taxon>
        <taxon>Streptophyta</taxon>
        <taxon>Embryophyta</taxon>
        <taxon>Tracheophyta</taxon>
        <taxon>Spermatophyta</taxon>
        <taxon>Magnoliopsida</taxon>
        <taxon>Ranunculales</taxon>
        <taxon>Ranunculaceae</taxon>
        <taxon>Thalictroideae</taxon>
        <taxon>Thalictrum</taxon>
    </lineage>
</organism>
<feature type="domain" description="Argonaute linker 1" evidence="1">
    <location>
        <begin position="218"/>
        <end position="249"/>
    </location>
</feature>
<dbReference type="InterPro" id="IPR036085">
    <property type="entry name" value="PAZ_dom_sf"/>
</dbReference>
<dbReference type="EMBL" id="JABWDY010017872">
    <property type="protein sequence ID" value="KAF5195067.1"/>
    <property type="molecule type" value="Genomic_DNA"/>
</dbReference>
<comment type="caution">
    <text evidence="2">The sequence shown here is derived from an EMBL/GenBank/DDBJ whole genome shotgun (WGS) entry which is preliminary data.</text>
</comment>
<accession>A0A7J6WDS8</accession>